<dbReference type="GO" id="GO:0005509">
    <property type="term" value="F:calcium ion binding"/>
    <property type="evidence" value="ECO:0007669"/>
    <property type="project" value="InterPro"/>
</dbReference>
<protein>
    <recommendedName>
        <fullName evidence="2">Cadherin domain-containing protein</fullName>
    </recommendedName>
</protein>
<evidence type="ECO:0000259" key="2">
    <source>
        <dbReference type="PROSITE" id="PS50268"/>
    </source>
</evidence>
<dbReference type="NCBIfam" id="TIGR01965">
    <property type="entry name" value="VCBS_repeat"/>
    <property type="match status" value="5"/>
</dbReference>
<dbReference type="PROSITE" id="PS00330">
    <property type="entry name" value="HEMOLYSIN_CALCIUM"/>
    <property type="match status" value="1"/>
</dbReference>
<dbReference type="InterPro" id="IPR011049">
    <property type="entry name" value="Serralysin-like_metalloprot_C"/>
</dbReference>
<name>A0A246FF01_PSENT</name>
<dbReference type="RefSeq" id="WP_088416845.1">
    <property type="nucleotide sequence ID" value="NZ_NJBA01000002.1"/>
</dbReference>
<dbReference type="Proteomes" id="UP000198145">
    <property type="component" value="Unassembled WGS sequence"/>
</dbReference>
<reference evidence="3 4" key="1">
    <citation type="submission" date="2017-06" db="EMBL/GenBank/DDBJ databases">
        <title>Draft genome of Pseudomonas nitroreducens DF05.</title>
        <authorList>
            <person name="Iyer R."/>
        </authorList>
    </citation>
    <scope>NUCLEOTIDE SEQUENCE [LARGE SCALE GENOMIC DNA]</scope>
    <source>
        <strain evidence="3 4">DF05</strain>
    </source>
</reference>
<dbReference type="Pfam" id="PF00353">
    <property type="entry name" value="HemolysinCabind"/>
    <property type="match status" value="2"/>
</dbReference>
<accession>A0A246FF01</accession>
<feature type="domain" description="Cadherin" evidence="2">
    <location>
        <begin position="158"/>
        <end position="280"/>
    </location>
</feature>
<proteinExistence type="predicted"/>
<feature type="domain" description="Cadherin" evidence="2">
    <location>
        <begin position="299"/>
        <end position="405"/>
    </location>
</feature>
<dbReference type="eggNOG" id="COG2931">
    <property type="taxonomic scope" value="Bacteria"/>
</dbReference>
<evidence type="ECO:0000313" key="3">
    <source>
        <dbReference type="EMBL" id="OWP52000.1"/>
    </source>
</evidence>
<dbReference type="InterPro" id="IPR010221">
    <property type="entry name" value="VCBS_dom"/>
</dbReference>
<evidence type="ECO:0000256" key="1">
    <source>
        <dbReference type="ARBA" id="ARBA00022837"/>
    </source>
</evidence>
<comment type="caution">
    <text evidence="3">The sequence shown here is derived from an EMBL/GenBank/DDBJ whole genome shotgun (WGS) entry which is preliminary data.</text>
</comment>
<dbReference type="InterPro" id="IPR002126">
    <property type="entry name" value="Cadherin-like_dom"/>
</dbReference>
<sequence>MGESYQWDFGSVASGLQFKIVFDGTGFTVTCTSGYLDLNALWFSDGDKSTEGTVTLAKSDNSLNMNGTGITWDDVYKVSSTGLGSTGTNKTSFLTAGESMSFSLATLDLPESISSLLANPTLLTIGVRVTSDSSTSGEGKYVDTSGTLISSVNHAPTLATVSNGSVTDTAGDDSYANVTGTLHGSDADGNPVSYELAGSSASSGTGDSAGFNVQKSSDYGTFYLNTASGAYKFVANDAAVEGLKTTQTADFTVNATDGVADSATQTISISLDGVNDTPELSASLTAFTFIDTSGNDSFTSVTGQLTSTDRDVGDTASYAIDDISAATGSFDVNGHVYQQKLVGNFGTLYLDTSGAYEYVPNDSAVEALEASTSESFTLKVTDGSNATATQTLTINLTGAEDAPEVTAVVADYADTEADDTFPDTTGTLNVSSRDGDTSFTFTLSGSSDSVLSGYDRQDTSSTFGTLYLNSTSGAYKFIANDAAIEALESGSIPNAVYHVTAAADGVTSADQTITITFAGAEDAPVVAPVVESYLDTAADDTFADKTGTLDVTSRDGDSSFTFALAGSSATGQLDYDLKNASSGYGTLYLNSSTGAYKFVANDAAIEGLESGSNPSAIYHVTAAADNATSSDQTITINLNGAEDAPVVAPVVASYTDTAADDTFTDKTGTLGVTSRDGDSSFTFALAGSSATGQLDYDLQNTSSPFGTLYLNSTSGAYKFVANDAAIEALQSGSNPSLVYAVTASADGATSASQSITLGITGGNDAPRDLTLTAETSNAFITGNGVPGNNGAIGTISVTAGSDPDAGGSYSFSLFSAKSGVLGAASISTDASGLFAVSSAGALSSTTGLASGTIYEVTVQASQGSGATLATYNETFSVVTGTNAGTETLPGGGYDFSSGDDVIYGRQNVDIILAGSGDDTVFGQDGNDEIHGGTGIDLLFGGKDNDSFVFSAGNTGITLATADTIGDFNSANDTIVTSLAAGNVTIANGSSLSDFTAFVAAANASMATGTATSGSYMAWNAAGTGNGWLVIDENHSNSVDSGDSLIVLTGVNAAAGFATTDIA</sequence>
<organism evidence="3 4">
    <name type="scientific">Pseudomonas nitroreducens</name>
    <dbReference type="NCBI Taxonomy" id="46680"/>
    <lineage>
        <taxon>Bacteria</taxon>
        <taxon>Pseudomonadati</taxon>
        <taxon>Pseudomonadota</taxon>
        <taxon>Gammaproteobacteria</taxon>
        <taxon>Pseudomonadales</taxon>
        <taxon>Pseudomonadaceae</taxon>
        <taxon>Pseudomonas</taxon>
    </lineage>
</organism>
<dbReference type="Gene3D" id="2.150.10.10">
    <property type="entry name" value="Serralysin-like metalloprotease, C-terminal"/>
    <property type="match status" value="1"/>
</dbReference>
<keyword evidence="1" id="KW-0106">Calcium</keyword>
<dbReference type="InterPro" id="IPR001343">
    <property type="entry name" value="Hemolysn_Ca-bd"/>
</dbReference>
<dbReference type="GO" id="GO:0007156">
    <property type="term" value="P:homophilic cell adhesion via plasma membrane adhesion molecules"/>
    <property type="evidence" value="ECO:0007669"/>
    <property type="project" value="InterPro"/>
</dbReference>
<gene>
    <name evidence="3" type="ORF">CEG18_07005</name>
</gene>
<dbReference type="AlphaFoldDB" id="A0A246FF01"/>
<dbReference type="EMBL" id="NJBA01000002">
    <property type="protein sequence ID" value="OWP52000.1"/>
    <property type="molecule type" value="Genomic_DNA"/>
</dbReference>
<evidence type="ECO:0000313" key="4">
    <source>
        <dbReference type="Proteomes" id="UP000198145"/>
    </source>
</evidence>
<dbReference type="SUPFAM" id="SSF51120">
    <property type="entry name" value="beta-Roll"/>
    <property type="match status" value="1"/>
</dbReference>
<dbReference type="PROSITE" id="PS50268">
    <property type="entry name" value="CADHERIN_2"/>
    <property type="match status" value="2"/>
</dbReference>
<dbReference type="InterPro" id="IPR018511">
    <property type="entry name" value="Hemolysin-typ_Ca-bd_CS"/>
</dbReference>
<dbReference type="GO" id="GO:0016020">
    <property type="term" value="C:membrane"/>
    <property type="evidence" value="ECO:0007669"/>
    <property type="project" value="InterPro"/>
</dbReference>